<evidence type="ECO:0000256" key="6">
    <source>
        <dbReference type="ARBA" id="ARBA00023136"/>
    </source>
</evidence>
<accession>A0A9D1S2U3</accession>
<gene>
    <name evidence="9" type="ORF">H9871_05620</name>
</gene>
<comment type="similarity">
    <text evidence="2">Belongs to the DedA family.</text>
</comment>
<dbReference type="EMBL" id="DXGD01000203">
    <property type="protein sequence ID" value="HIW99603.1"/>
    <property type="molecule type" value="Genomic_DNA"/>
</dbReference>
<keyword evidence="4 7" id="KW-0812">Transmembrane</keyword>
<dbReference type="AlphaFoldDB" id="A0A9D1S2U3"/>
<keyword evidence="3" id="KW-1003">Cell membrane</keyword>
<organism evidence="9 10">
    <name type="scientific">Candidatus Nesterenkonia stercoripullorum</name>
    <dbReference type="NCBI Taxonomy" id="2838701"/>
    <lineage>
        <taxon>Bacteria</taxon>
        <taxon>Bacillati</taxon>
        <taxon>Actinomycetota</taxon>
        <taxon>Actinomycetes</taxon>
        <taxon>Micrococcales</taxon>
        <taxon>Micrococcaceae</taxon>
        <taxon>Nesterenkonia</taxon>
    </lineage>
</organism>
<feature type="domain" description="VTT" evidence="8">
    <location>
        <begin position="22"/>
        <end position="149"/>
    </location>
</feature>
<proteinExistence type="inferred from homology"/>
<dbReference type="Proteomes" id="UP000824151">
    <property type="component" value="Unassembled WGS sequence"/>
</dbReference>
<evidence type="ECO:0000256" key="1">
    <source>
        <dbReference type="ARBA" id="ARBA00004651"/>
    </source>
</evidence>
<keyword evidence="5 7" id="KW-1133">Transmembrane helix</keyword>
<evidence type="ECO:0000313" key="10">
    <source>
        <dbReference type="Proteomes" id="UP000824151"/>
    </source>
</evidence>
<reference evidence="9" key="2">
    <citation type="submission" date="2021-04" db="EMBL/GenBank/DDBJ databases">
        <authorList>
            <person name="Gilroy R."/>
        </authorList>
    </citation>
    <scope>NUCLEOTIDE SEQUENCE</scope>
    <source>
        <strain evidence="9">ChiHejej3B27-3195</strain>
    </source>
</reference>
<comment type="caution">
    <text evidence="9">The sequence shown here is derived from an EMBL/GenBank/DDBJ whole genome shotgun (WGS) entry which is preliminary data.</text>
</comment>
<sequence>MEALGSIGAGLLVLLENLFPPIPSEVILPLAGFAASRGDLNVAAAVAATTAGSVIGALLLYGIGATVGLERVRRVADKLPLINLEDVDKTVAWFDRHGGKAVFFGRMIPIFRSLISLPAGVDRMPVAKFTALTAAGSAIWNAIFVFSGYFLGENWHAVEQYVGVFQWIVIAVVLIFVLWWVIRRVRRIGRA</sequence>
<evidence type="ECO:0000256" key="7">
    <source>
        <dbReference type="SAM" id="Phobius"/>
    </source>
</evidence>
<dbReference type="InterPro" id="IPR032816">
    <property type="entry name" value="VTT_dom"/>
</dbReference>
<evidence type="ECO:0000256" key="2">
    <source>
        <dbReference type="ARBA" id="ARBA00010792"/>
    </source>
</evidence>
<protein>
    <submittedName>
        <fullName evidence="9">DedA family protein</fullName>
    </submittedName>
</protein>
<dbReference type="InterPro" id="IPR051311">
    <property type="entry name" value="DedA_domain"/>
</dbReference>
<evidence type="ECO:0000256" key="5">
    <source>
        <dbReference type="ARBA" id="ARBA00022989"/>
    </source>
</evidence>
<keyword evidence="6 7" id="KW-0472">Membrane</keyword>
<evidence type="ECO:0000259" key="8">
    <source>
        <dbReference type="Pfam" id="PF09335"/>
    </source>
</evidence>
<evidence type="ECO:0000313" key="9">
    <source>
        <dbReference type="EMBL" id="HIW99603.1"/>
    </source>
</evidence>
<dbReference type="PANTHER" id="PTHR42709">
    <property type="entry name" value="ALKALINE PHOSPHATASE LIKE PROTEIN"/>
    <property type="match status" value="1"/>
</dbReference>
<evidence type="ECO:0000256" key="4">
    <source>
        <dbReference type="ARBA" id="ARBA00022692"/>
    </source>
</evidence>
<feature type="transmembrane region" description="Helical" evidence="7">
    <location>
        <begin position="129"/>
        <end position="152"/>
    </location>
</feature>
<feature type="transmembrane region" description="Helical" evidence="7">
    <location>
        <begin position="42"/>
        <end position="64"/>
    </location>
</feature>
<evidence type="ECO:0000256" key="3">
    <source>
        <dbReference type="ARBA" id="ARBA00022475"/>
    </source>
</evidence>
<dbReference type="Pfam" id="PF09335">
    <property type="entry name" value="VTT_dom"/>
    <property type="match status" value="1"/>
</dbReference>
<dbReference type="PANTHER" id="PTHR42709:SF6">
    <property type="entry name" value="UNDECAPRENYL PHOSPHATE TRANSPORTER A"/>
    <property type="match status" value="1"/>
</dbReference>
<reference evidence="9" key="1">
    <citation type="journal article" date="2021" name="PeerJ">
        <title>Extensive microbial diversity within the chicken gut microbiome revealed by metagenomics and culture.</title>
        <authorList>
            <person name="Gilroy R."/>
            <person name="Ravi A."/>
            <person name="Getino M."/>
            <person name="Pursley I."/>
            <person name="Horton D.L."/>
            <person name="Alikhan N.F."/>
            <person name="Baker D."/>
            <person name="Gharbi K."/>
            <person name="Hall N."/>
            <person name="Watson M."/>
            <person name="Adriaenssens E.M."/>
            <person name="Foster-Nyarko E."/>
            <person name="Jarju S."/>
            <person name="Secka A."/>
            <person name="Antonio M."/>
            <person name="Oren A."/>
            <person name="Chaudhuri R.R."/>
            <person name="La Ragione R."/>
            <person name="Hildebrand F."/>
            <person name="Pallen M.J."/>
        </authorList>
    </citation>
    <scope>NUCLEOTIDE SEQUENCE</scope>
    <source>
        <strain evidence="9">ChiHejej3B27-3195</strain>
    </source>
</reference>
<feature type="transmembrane region" description="Helical" evidence="7">
    <location>
        <begin position="164"/>
        <end position="182"/>
    </location>
</feature>
<comment type="subcellular location">
    <subcellularLocation>
        <location evidence="1">Cell membrane</location>
        <topology evidence="1">Multi-pass membrane protein</topology>
    </subcellularLocation>
</comment>
<name>A0A9D1S2U3_9MICC</name>
<dbReference type="GO" id="GO:0005886">
    <property type="term" value="C:plasma membrane"/>
    <property type="evidence" value="ECO:0007669"/>
    <property type="project" value="UniProtKB-SubCell"/>
</dbReference>